<reference evidence="4" key="1">
    <citation type="submission" date="2023-07" db="EMBL/GenBank/DDBJ databases">
        <authorList>
            <consortium name="AG Swart"/>
            <person name="Singh M."/>
            <person name="Singh A."/>
            <person name="Seah K."/>
            <person name="Emmerich C."/>
        </authorList>
    </citation>
    <scope>NUCLEOTIDE SEQUENCE</scope>
    <source>
        <strain evidence="4">DP1</strain>
    </source>
</reference>
<feature type="signal peptide" evidence="3">
    <location>
        <begin position="1"/>
        <end position="20"/>
    </location>
</feature>
<dbReference type="PANTHER" id="PTHR11567:SF110">
    <property type="entry name" value="2-PHOSPHOXYLOSE PHOSPHATASE 1"/>
    <property type="match status" value="1"/>
</dbReference>
<evidence type="ECO:0000313" key="5">
    <source>
        <dbReference type="Proteomes" id="UP001295684"/>
    </source>
</evidence>
<organism evidence="4 5">
    <name type="scientific">Euplotes crassus</name>
    <dbReference type="NCBI Taxonomy" id="5936"/>
    <lineage>
        <taxon>Eukaryota</taxon>
        <taxon>Sar</taxon>
        <taxon>Alveolata</taxon>
        <taxon>Ciliophora</taxon>
        <taxon>Intramacronucleata</taxon>
        <taxon>Spirotrichea</taxon>
        <taxon>Hypotrichia</taxon>
        <taxon>Euplotida</taxon>
        <taxon>Euplotidae</taxon>
        <taxon>Moneuplotes</taxon>
    </lineage>
</organism>
<dbReference type="Gene3D" id="3.40.50.1240">
    <property type="entry name" value="Phosphoglycerate mutase-like"/>
    <property type="match status" value="1"/>
</dbReference>
<dbReference type="GO" id="GO:0016791">
    <property type="term" value="F:phosphatase activity"/>
    <property type="evidence" value="ECO:0007669"/>
    <property type="project" value="TreeGrafter"/>
</dbReference>
<dbReference type="InterPro" id="IPR033379">
    <property type="entry name" value="Acid_Pase_AS"/>
</dbReference>
<dbReference type="InterPro" id="IPR029033">
    <property type="entry name" value="His_PPase_superfam"/>
</dbReference>
<evidence type="ECO:0000313" key="4">
    <source>
        <dbReference type="EMBL" id="CAI2370993.1"/>
    </source>
</evidence>
<evidence type="ECO:0000256" key="3">
    <source>
        <dbReference type="SAM" id="SignalP"/>
    </source>
</evidence>
<dbReference type="InterPro" id="IPR050645">
    <property type="entry name" value="Histidine_acid_phosphatase"/>
</dbReference>
<comment type="similarity">
    <text evidence="1">Belongs to the histidine acid phosphatase family.</text>
</comment>
<dbReference type="Pfam" id="PF00328">
    <property type="entry name" value="His_Phos_2"/>
    <property type="match status" value="1"/>
</dbReference>
<protein>
    <recommendedName>
        <fullName evidence="6">Acid phosphatase</fullName>
    </recommendedName>
</protein>
<keyword evidence="5" id="KW-1185">Reference proteome</keyword>
<evidence type="ECO:0008006" key="6">
    <source>
        <dbReference type="Google" id="ProtNLM"/>
    </source>
</evidence>
<dbReference type="AlphaFoldDB" id="A0AAD1XFY5"/>
<dbReference type="InterPro" id="IPR000560">
    <property type="entry name" value="His_Pase_clade-2"/>
</dbReference>
<dbReference type="CDD" id="cd07061">
    <property type="entry name" value="HP_HAP_like"/>
    <property type="match status" value="1"/>
</dbReference>
<keyword evidence="2" id="KW-0378">Hydrolase</keyword>
<accession>A0AAD1XFY5</accession>
<dbReference type="PANTHER" id="PTHR11567">
    <property type="entry name" value="ACID PHOSPHATASE-RELATED"/>
    <property type="match status" value="1"/>
</dbReference>
<keyword evidence="3" id="KW-0732">Signal</keyword>
<name>A0AAD1XFY5_EUPCR</name>
<evidence type="ECO:0000256" key="2">
    <source>
        <dbReference type="ARBA" id="ARBA00022801"/>
    </source>
</evidence>
<evidence type="ECO:0000256" key="1">
    <source>
        <dbReference type="ARBA" id="ARBA00005375"/>
    </source>
</evidence>
<comment type="caution">
    <text evidence="4">The sequence shown here is derived from an EMBL/GenBank/DDBJ whole genome shotgun (WGS) entry which is preliminary data.</text>
</comment>
<dbReference type="SUPFAM" id="SSF53254">
    <property type="entry name" value="Phosphoglycerate mutase-like"/>
    <property type="match status" value="1"/>
</dbReference>
<dbReference type="Proteomes" id="UP001295684">
    <property type="component" value="Unassembled WGS sequence"/>
</dbReference>
<dbReference type="PROSITE" id="PS00616">
    <property type="entry name" value="HIS_ACID_PHOSPHAT_1"/>
    <property type="match status" value="1"/>
</dbReference>
<gene>
    <name evidence="4" type="ORF">ECRASSUSDP1_LOCUS12313</name>
</gene>
<feature type="chain" id="PRO_5042022399" description="Acid phosphatase" evidence="3">
    <location>
        <begin position="21"/>
        <end position="417"/>
    </location>
</feature>
<dbReference type="EMBL" id="CAMPGE010012212">
    <property type="protein sequence ID" value="CAI2370993.1"/>
    <property type="molecule type" value="Genomic_DNA"/>
</dbReference>
<sequence>MNKKGVILSLLSCIILTVAARLELVVEMCRHGSRVPQRDTFGTKYSNGKGMLTPSGLRQHYLLGVEMRRRYMKGYPNVHQLIDPSFETGEVFARSTQTRKTVQSASAQLLGLYPLGIGEDLPPHLADVALPLVKIPNVDQIIEDLGPDAIKKGKQPVSVRNFGSEHDRFLGFGGCPYMSNDFIRRSNDTEVWQYNDDKFRPLIFNQIAQAFGRNPDDLHFMTILDYLEALYTEEFEGIQNRFEFSDGEWEIVRSMQVAYLLNILNPLSSEILALRHIDPIRELMRAKMGRDFNETLAGEFGDAKFVLLSSHAYQMAHIIHRMEPENLELNHIDFASVLLFELHRVDSRGCETSTSESCFFIRVFFNDLQLKLPGCRDIDCTFRDFSRHIDGFDINEEKMHQICYSEKPLEGVNLDQF</sequence>
<proteinExistence type="inferred from homology"/>